<dbReference type="Proteomes" id="UP000198775">
    <property type="component" value="Unassembled WGS sequence"/>
</dbReference>
<organism evidence="1 2">
    <name type="scientific">Halorientalis persicus</name>
    <dbReference type="NCBI Taxonomy" id="1367881"/>
    <lineage>
        <taxon>Archaea</taxon>
        <taxon>Methanobacteriati</taxon>
        <taxon>Methanobacteriota</taxon>
        <taxon>Stenosarchaea group</taxon>
        <taxon>Halobacteria</taxon>
        <taxon>Halobacteriales</taxon>
        <taxon>Haloarculaceae</taxon>
        <taxon>Halorientalis</taxon>
    </lineage>
</organism>
<evidence type="ECO:0000313" key="1">
    <source>
        <dbReference type="EMBL" id="SEP18262.1"/>
    </source>
</evidence>
<reference evidence="2" key="1">
    <citation type="submission" date="2016-10" db="EMBL/GenBank/DDBJ databases">
        <authorList>
            <person name="Varghese N."/>
            <person name="Submissions S."/>
        </authorList>
    </citation>
    <scope>NUCLEOTIDE SEQUENCE [LARGE SCALE GENOMIC DNA]</scope>
    <source>
        <strain evidence="2">IBRC-M 10043</strain>
    </source>
</reference>
<protein>
    <submittedName>
        <fullName evidence="1">Uncharacterized protein</fullName>
    </submittedName>
</protein>
<keyword evidence="2" id="KW-1185">Reference proteome</keyword>
<gene>
    <name evidence="1" type="ORF">SAMN05216388_104115</name>
</gene>
<dbReference type="AlphaFoldDB" id="A0A1H8VS62"/>
<accession>A0A1H8VS62</accession>
<dbReference type="RefSeq" id="WP_092664189.1">
    <property type="nucleotide sequence ID" value="NZ_FOCX01000041.1"/>
</dbReference>
<dbReference type="OrthoDB" id="316086at2157"/>
<evidence type="ECO:0000313" key="2">
    <source>
        <dbReference type="Proteomes" id="UP000198775"/>
    </source>
</evidence>
<sequence>MSKAHAADNQSVGTTGTDYRPAYILVGVDDRGAHHLWDRETNTVHIIREDGGRGRKLLDGGDVNEYADAVADAYGWQSRRLHRTLGDAWNNGVSA</sequence>
<name>A0A1H8VS62_9EURY</name>
<dbReference type="EMBL" id="FOCX01000041">
    <property type="protein sequence ID" value="SEP18262.1"/>
    <property type="molecule type" value="Genomic_DNA"/>
</dbReference>
<proteinExistence type="predicted"/>